<reference evidence="1 2" key="1">
    <citation type="submission" date="2024-01" db="EMBL/GenBank/DDBJ databases">
        <authorList>
            <person name="Allen C."/>
            <person name="Tagirdzhanova G."/>
        </authorList>
    </citation>
    <scope>NUCLEOTIDE SEQUENCE [LARGE SCALE GENOMIC DNA]</scope>
    <source>
        <strain evidence="1 2">CBS 573.63</strain>
    </source>
</reference>
<evidence type="ECO:0000313" key="2">
    <source>
        <dbReference type="Proteomes" id="UP001642501"/>
    </source>
</evidence>
<protein>
    <submittedName>
        <fullName evidence="1">Uncharacterized protein</fullName>
    </submittedName>
</protein>
<gene>
    <name evidence="1" type="ORF">SEPCBS57363_006435</name>
</gene>
<keyword evidence="2" id="KW-1185">Reference proteome</keyword>
<sequence length="202" mass="21633">MGCLGTTIRLRRRNSASEKANESNLVLPPCCLAMSGPSDLTQEPLFAPSTDPEAVQPGMLPANEIELVPVVAGEQPAIVVGDVPQEADANVDCPLPHHKRKKPFGYKICGFFQCLINQFPIPCRICCYLWCPCCIPCPLGTEQTANGEPNVNVTAEATVNVTTEPTVNATTEPSVRTTVNNAPLLPGGLLAPRTYVAPESMY</sequence>
<accession>A0ABP0E6C2</accession>
<dbReference type="Proteomes" id="UP001642501">
    <property type="component" value="Unassembled WGS sequence"/>
</dbReference>
<name>A0ABP0E6C2_9PEZI</name>
<organism evidence="1 2">
    <name type="scientific">Sporothrix epigloea</name>
    <dbReference type="NCBI Taxonomy" id="1892477"/>
    <lineage>
        <taxon>Eukaryota</taxon>
        <taxon>Fungi</taxon>
        <taxon>Dikarya</taxon>
        <taxon>Ascomycota</taxon>
        <taxon>Pezizomycotina</taxon>
        <taxon>Sordariomycetes</taxon>
        <taxon>Sordariomycetidae</taxon>
        <taxon>Ophiostomatales</taxon>
        <taxon>Ophiostomataceae</taxon>
        <taxon>Sporothrix</taxon>
    </lineage>
</organism>
<dbReference type="EMBL" id="CAWUOM010000193">
    <property type="protein sequence ID" value="CAK7274966.1"/>
    <property type="molecule type" value="Genomic_DNA"/>
</dbReference>
<evidence type="ECO:0000313" key="1">
    <source>
        <dbReference type="EMBL" id="CAK7274966.1"/>
    </source>
</evidence>
<proteinExistence type="predicted"/>
<comment type="caution">
    <text evidence="1">The sequence shown here is derived from an EMBL/GenBank/DDBJ whole genome shotgun (WGS) entry which is preliminary data.</text>
</comment>